<proteinExistence type="predicted"/>
<sequence>MKSSGLSFDILRNKINRAAVRRLTAVGPSKRRNKHITAADIDILEKIKENTPVSYRLFVAVFFSFNR</sequence>
<dbReference type="KEGG" id="abe:ARB_07647"/>
<keyword evidence="2" id="KW-1185">Reference proteome</keyword>
<dbReference type="HOGENOM" id="CLU_2811870_0_0_1"/>
<protein>
    <submittedName>
        <fullName evidence="1">Uncharacterized protein</fullName>
    </submittedName>
</protein>
<reference evidence="2" key="1">
    <citation type="journal article" date="2011" name="Genome Biol.">
        <title>Comparative and functional genomics provide insights into the pathogenicity of dermatophytic fungi.</title>
        <authorList>
            <person name="Burmester A."/>
            <person name="Shelest E."/>
            <person name="Gloeckner G."/>
            <person name="Heddergott C."/>
            <person name="Schindler S."/>
            <person name="Staib P."/>
            <person name="Heidel A."/>
            <person name="Felder M."/>
            <person name="Petzold A."/>
            <person name="Szafranski K."/>
            <person name="Feuermann M."/>
            <person name="Pedruzzi I."/>
            <person name="Priebe S."/>
            <person name="Groth M."/>
            <person name="Winkler R."/>
            <person name="Li W."/>
            <person name="Kniemeyer O."/>
            <person name="Schroeckh V."/>
            <person name="Hertweck C."/>
            <person name="Hube B."/>
            <person name="White T.C."/>
            <person name="Platzer M."/>
            <person name="Guthke R."/>
            <person name="Heitman J."/>
            <person name="Woestemeyer J."/>
            <person name="Zipfel P.F."/>
            <person name="Monod M."/>
            <person name="Brakhage A.A."/>
        </authorList>
    </citation>
    <scope>NUCLEOTIDE SEQUENCE [LARGE SCALE GENOMIC DNA]</scope>
    <source>
        <strain evidence="2">ATCC MYA-4681 / CBS 112371</strain>
    </source>
</reference>
<dbReference type="Proteomes" id="UP000008866">
    <property type="component" value="Unassembled WGS sequence"/>
</dbReference>
<gene>
    <name evidence="1" type="ORF">ARB_07647</name>
</gene>
<dbReference type="RefSeq" id="XP_003014340.1">
    <property type="nucleotide sequence ID" value="XM_003014294.1"/>
</dbReference>
<organism evidence="1 2">
    <name type="scientific">Arthroderma benhamiae (strain ATCC MYA-4681 / CBS 112371)</name>
    <name type="common">Trichophyton mentagrophytes</name>
    <dbReference type="NCBI Taxonomy" id="663331"/>
    <lineage>
        <taxon>Eukaryota</taxon>
        <taxon>Fungi</taxon>
        <taxon>Dikarya</taxon>
        <taxon>Ascomycota</taxon>
        <taxon>Pezizomycotina</taxon>
        <taxon>Eurotiomycetes</taxon>
        <taxon>Eurotiomycetidae</taxon>
        <taxon>Onygenales</taxon>
        <taxon>Arthrodermataceae</taxon>
        <taxon>Trichophyton</taxon>
    </lineage>
</organism>
<accession>D4ATT1</accession>
<comment type="caution">
    <text evidence="1">The sequence shown here is derived from an EMBL/GenBank/DDBJ whole genome shotgun (WGS) entry which is preliminary data.</text>
</comment>
<dbReference type="GeneID" id="9521760"/>
<evidence type="ECO:0000313" key="2">
    <source>
        <dbReference type="Proteomes" id="UP000008866"/>
    </source>
</evidence>
<dbReference type="EMBL" id="ABSU01000009">
    <property type="protein sequence ID" value="EFE33700.1"/>
    <property type="molecule type" value="Genomic_DNA"/>
</dbReference>
<name>D4ATT1_ARTBC</name>
<evidence type="ECO:0000313" key="1">
    <source>
        <dbReference type="EMBL" id="EFE33700.1"/>
    </source>
</evidence>
<dbReference type="AlphaFoldDB" id="D4ATT1"/>